<dbReference type="PaxDb" id="269797-Mbar_A2212"/>
<protein>
    <recommendedName>
        <fullName evidence="3">Membrane-bound metal-dependent hydrolase</fullName>
    </recommendedName>
</protein>
<keyword evidence="1" id="KW-0812">Transmembrane</keyword>
<sequence>MKFRDEILSFGMSSLTIIGSILPDVIEPSRNKFHRKFFHSIFLIIIFVFLIMTYKELISGNFDNPILTCYFFIGCGSVSHLLMDVITRNGLPLTGL</sequence>
<dbReference type="KEGG" id="mba:Mbar_A2212"/>
<evidence type="ECO:0000256" key="1">
    <source>
        <dbReference type="SAM" id="Phobius"/>
    </source>
</evidence>
<accession>Q46AF4</accession>
<gene>
    <name evidence="2" type="ordered locus">Mbar_A2212</name>
</gene>
<feature type="transmembrane region" description="Helical" evidence="1">
    <location>
        <begin position="7"/>
        <end position="25"/>
    </location>
</feature>
<name>Q46AF4_METBF</name>
<feature type="transmembrane region" description="Helical" evidence="1">
    <location>
        <begin position="37"/>
        <end position="54"/>
    </location>
</feature>
<proteinExistence type="predicted"/>
<dbReference type="Pfam" id="PF04307">
    <property type="entry name" value="YdjM"/>
    <property type="match status" value="1"/>
</dbReference>
<feature type="transmembrane region" description="Helical" evidence="1">
    <location>
        <begin position="66"/>
        <end position="86"/>
    </location>
</feature>
<dbReference type="AlphaFoldDB" id="Q46AF4"/>
<dbReference type="EMBL" id="CP000099">
    <property type="protein sequence ID" value="AAZ71138.1"/>
    <property type="molecule type" value="Genomic_DNA"/>
</dbReference>
<dbReference type="InterPro" id="IPR007404">
    <property type="entry name" value="YdjM-like"/>
</dbReference>
<reference evidence="2" key="1">
    <citation type="submission" date="2006-06" db="EMBL/GenBank/DDBJ databases">
        <title>Complete sequence of chromosome 1 of Methanosarcina barkeri str. fusaro.</title>
        <authorList>
            <person name="Copeland A."/>
            <person name="Lucas S."/>
            <person name="Lapidus A."/>
            <person name="Barry K."/>
            <person name="Detter J.C."/>
            <person name="Glavina T."/>
            <person name="Hammon N."/>
            <person name="Israni S."/>
            <person name="Pitluck S."/>
            <person name="Goodwin L.A."/>
            <person name="Saunders E.H."/>
            <person name="Schmutz J."/>
            <person name="Larimer F."/>
            <person name="Land M."/>
            <person name="Anderson I."/>
            <person name="Richardson P."/>
        </authorList>
    </citation>
    <scope>NUCLEOTIDE SEQUENCE</scope>
    <source>
        <strain evidence="2">Fusaro</strain>
    </source>
</reference>
<dbReference type="HOGENOM" id="CLU_159734_0_0_2"/>
<evidence type="ECO:0000313" key="2">
    <source>
        <dbReference type="EMBL" id="AAZ71138.1"/>
    </source>
</evidence>
<keyword evidence="1" id="KW-0472">Membrane</keyword>
<keyword evidence="1" id="KW-1133">Transmembrane helix</keyword>
<organism evidence="2">
    <name type="scientific">Methanosarcina barkeri (strain Fusaro / DSM 804)</name>
    <dbReference type="NCBI Taxonomy" id="269797"/>
    <lineage>
        <taxon>Archaea</taxon>
        <taxon>Methanobacteriati</taxon>
        <taxon>Methanobacteriota</taxon>
        <taxon>Stenosarchaea group</taxon>
        <taxon>Methanomicrobia</taxon>
        <taxon>Methanosarcinales</taxon>
        <taxon>Methanosarcinaceae</taxon>
        <taxon>Methanosarcina</taxon>
    </lineage>
</organism>
<evidence type="ECO:0008006" key="3">
    <source>
        <dbReference type="Google" id="ProtNLM"/>
    </source>
</evidence>